<feature type="transmembrane region" description="Helical" evidence="13">
    <location>
        <begin position="52"/>
        <end position="76"/>
    </location>
</feature>
<gene>
    <name evidence="15" type="ORF">E3C22_11165</name>
</gene>
<evidence type="ECO:0000256" key="5">
    <source>
        <dbReference type="ARBA" id="ARBA00022617"/>
    </source>
</evidence>
<comment type="subcellular location">
    <subcellularLocation>
        <location evidence="2">Cell membrane</location>
        <topology evidence="2">Multi-pass membrane protein</topology>
    </subcellularLocation>
</comment>
<feature type="transmembrane region" description="Helical" evidence="13">
    <location>
        <begin position="21"/>
        <end position="40"/>
    </location>
</feature>
<evidence type="ECO:0000256" key="9">
    <source>
        <dbReference type="ARBA" id="ARBA00022989"/>
    </source>
</evidence>
<comment type="similarity">
    <text evidence="12">Belongs to the cytochrome b561 family.</text>
</comment>
<dbReference type="AlphaFoldDB" id="A0A4Y8RKF5"/>
<keyword evidence="7" id="KW-0479">Metal-binding</keyword>
<keyword evidence="10" id="KW-0408">Iron</keyword>
<keyword evidence="6 13" id="KW-0812">Transmembrane</keyword>
<organism evidence="15 16">
    <name type="scientific">Jiella endophytica</name>
    <dbReference type="NCBI Taxonomy" id="2558362"/>
    <lineage>
        <taxon>Bacteria</taxon>
        <taxon>Pseudomonadati</taxon>
        <taxon>Pseudomonadota</taxon>
        <taxon>Alphaproteobacteria</taxon>
        <taxon>Hyphomicrobiales</taxon>
        <taxon>Aurantimonadaceae</taxon>
        <taxon>Jiella</taxon>
    </lineage>
</organism>
<protein>
    <submittedName>
        <fullName evidence="15">Cytochrome b</fullName>
    </submittedName>
</protein>
<dbReference type="SUPFAM" id="SSF81342">
    <property type="entry name" value="Transmembrane di-heme cytochromes"/>
    <property type="match status" value="1"/>
</dbReference>
<keyword evidence="5" id="KW-0349">Heme</keyword>
<keyword evidence="8" id="KW-0249">Electron transport</keyword>
<feature type="transmembrane region" description="Helical" evidence="13">
    <location>
        <begin position="97"/>
        <end position="119"/>
    </location>
</feature>
<keyword evidence="9 13" id="KW-1133">Transmembrane helix</keyword>
<dbReference type="PANTHER" id="PTHR30529">
    <property type="entry name" value="CYTOCHROME B561"/>
    <property type="match status" value="1"/>
</dbReference>
<comment type="caution">
    <text evidence="15">The sequence shown here is derived from an EMBL/GenBank/DDBJ whole genome shotgun (WGS) entry which is preliminary data.</text>
</comment>
<evidence type="ECO:0000256" key="6">
    <source>
        <dbReference type="ARBA" id="ARBA00022692"/>
    </source>
</evidence>
<evidence type="ECO:0000256" key="8">
    <source>
        <dbReference type="ARBA" id="ARBA00022982"/>
    </source>
</evidence>
<evidence type="ECO:0000256" key="2">
    <source>
        <dbReference type="ARBA" id="ARBA00004651"/>
    </source>
</evidence>
<dbReference type="GO" id="GO:0005886">
    <property type="term" value="C:plasma membrane"/>
    <property type="evidence" value="ECO:0007669"/>
    <property type="project" value="UniProtKB-SubCell"/>
</dbReference>
<accession>A0A4Y8RKF5</accession>
<dbReference type="InterPro" id="IPR016174">
    <property type="entry name" value="Di-haem_cyt_TM"/>
</dbReference>
<sequence length="180" mass="20220">MTIAGESLGAPAISYHPAARILHWIVAVLVLVVWPAGFVIEFIKDDAKTAFYLVHESFGFLILWLMLARFAFRLVVPPPPEPAMPLWQKRLAETVHWLLYAALILQPIFGFLATNAFGFPLDWFGALTVWSPIGKSDLAPTLMSVHVFLGWSILVLLCLHIGGVLHHHVLLRDQTLHRMI</sequence>
<keyword evidence="4" id="KW-1003">Cell membrane</keyword>
<dbReference type="GO" id="GO:0022904">
    <property type="term" value="P:respiratory electron transport chain"/>
    <property type="evidence" value="ECO:0007669"/>
    <property type="project" value="InterPro"/>
</dbReference>
<evidence type="ECO:0000256" key="4">
    <source>
        <dbReference type="ARBA" id="ARBA00022475"/>
    </source>
</evidence>
<dbReference type="GO" id="GO:0020037">
    <property type="term" value="F:heme binding"/>
    <property type="evidence" value="ECO:0007669"/>
    <property type="project" value="TreeGrafter"/>
</dbReference>
<dbReference type="InterPro" id="IPR052168">
    <property type="entry name" value="Cytochrome_b561_oxidase"/>
</dbReference>
<dbReference type="InterPro" id="IPR011577">
    <property type="entry name" value="Cyt_b561_bac/Ni-Hgenase"/>
</dbReference>
<evidence type="ECO:0000256" key="10">
    <source>
        <dbReference type="ARBA" id="ARBA00023004"/>
    </source>
</evidence>
<dbReference type="OrthoDB" id="1247465at2"/>
<evidence type="ECO:0000313" key="16">
    <source>
        <dbReference type="Proteomes" id="UP000298179"/>
    </source>
</evidence>
<dbReference type="GO" id="GO:0009055">
    <property type="term" value="F:electron transfer activity"/>
    <property type="evidence" value="ECO:0007669"/>
    <property type="project" value="InterPro"/>
</dbReference>
<evidence type="ECO:0000256" key="12">
    <source>
        <dbReference type="ARBA" id="ARBA00037975"/>
    </source>
</evidence>
<keyword evidence="11 13" id="KW-0472">Membrane</keyword>
<dbReference type="Gene3D" id="1.20.120.1770">
    <property type="match status" value="1"/>
</dbReference>
<dbReference type="RefSeq" id="WP_134762101.1">
    <property type="nucleotide sequence ID" value="NZ_SOZD01000003.1"/>
</dbReference>
<evidence type="ECO:0000256" key="7">
    <source>
        <dbReference type="ARBA" id="ARBA00022723"/>
    </source>
</evidence>
<evidence type="ECO:0000313" key="15">
    <source>
        <dbReference type="EMBL" id="TFF23001.1"/>
    </source>
</evidence>
<name>A0A4Y8RKF5_9HYPH</name>
<feature type="transmembrane region" description="Helical" evidence="13">
    <location>
        <begin position="148"/>
        <end position="171"/>
    </location>
</feature>
<keyword evidence="3" id="KW-0813">Transport</keyword>
<evidence type="ECO:0000259" key="14">
    <source>
        <dbReference type="Pfam" id="PF01292"/>
    </source>
</evidence>
<proteinExistence type="inferred from homology"/>
<dbReference type="GO" id="GO:0046872">
    <property type="term" value="F:metal ion binding"/>
    <property type="evidence" value="ECO:0007669"/>
    <property type="project" value="UniProtKB-KW"/>
</dbReference>
<keyword evidence="16" id="KW-1185">Reference proteome</keyword>
<evidence type="ECO:0000256" key="11">
    <source>
        <dbReference type="ARBA" id="ARBA00023136"/>
    </source>
</evidence>
<reference evidence="15 16" key="1">
    <citation type="submission" date="2019-03" db="EMBL/GenBank/DDBJ databases">
        <title>Jiella endophytica sp. nov., a novel endophytic bacterium isolated from root of Ficus microcarpa Linn. f.</title>
        <authorList>
            <person name="Tuo L."/>
        </authorList>
    </citation>
    <scope>NUCLEOTIDE SEQUENCE [LARGE SCALE GENOMIC DNA]</scope>
    <source>
        <strain evidence="15 16">CBS5Q-3</strain>
    </source>
</reference>
<dbReference type="Pfam" id="PF01292">
    <property type="entry name" value="Ni_hydr_CYTB"/>
    <property type="match status" value="1"/>
</dbReference>
<dbReference type="Proteomes" id="UP000298179">
    <property type="component" value="Unassembled WGS sequence"/>
</dbReference>
<evidence type="ECO:0000256" key="1">
    <source>
        <dbReference type="ARBA" id="ARBA00001970"/>
    </source>
</evidence>
<evidence type="ECO:0000256" key="3">
    <source>
        <dbReference type="ARBA" id="ARBA00022448"/>
    </source>
</evidence>
<dbReference type="PANTHER" id="PTHR30529:SF1">
    <property type="entry name" value="CYTOCHROME B561 HOMOLOG 2"/>
    <property type="match status" value="1"/>
</dbReference>
<dbReference type="EMBL" id="SOZD01000003">
    <property type="protein sequence ID" value="TFF23001.1"/>
    <property type="molecule type" value="Genomic_DNA"/>
</dbReference>
<feature type="domain" description="Cytochrome b561 bacterial/Ni-hydrogenase" evidence="14">
    <location>
        <begin position="15"/>
        <end position="180"/>
    </location>
</feature>
<comment type="cofactor">
    <cofactor evidence="1">
        <name>heme b</name>
        <dbReference type="ChEBI" id="CHEBI:60344"/>
    </cofactor>
</comment>
<evidence type="ECO:0000256" key="13">
    <source>
        <dbReference type="SAM" id="Phobius"/>
    </source>
</evidence>